<feature type="transmembrane region" description="Helical" evidence="1">
    <location>
        <begin position="100"/>
        <end position="124"/>
    </location>
</feature>
<name>A0A9X0CUT9_9CNID</name>
<keyword evidence="1" id="KW-0472">Membrane</keyword>
<evidence type="ECO:0000313" key="2">
    <source>
        <dbReference type="EMBL" id="KAJ7376842.1"/>
    </source>
</evidence>
<proteinExistence type="predicted"/>
<gene>
    <name evidence="2" type="ORF">OS493_031990</name>
</gene>
<organism evidence="2 3">
    <name type="scientific">Desmophyllum pertusum</name>
    <dbReference type="NCBI Taxonomy" id="174260"/>
    <lineage>
        <taxon>Eukaryota</taxon>
        <taxon>Metazoa</taxon>
        <taxon>Cnidaria</taxon>
        <taxon>Anthozoa</taxon>
        <taxon>Hexacorallia</taxon>
        <taxon>Scleractinia</taxon>
        <taxon>Caryophylliina</taxon>
        <taxon>Caryophylliidae</taxon>
        <taxon>Desmophyllum</taxon>
    </lineage>
</organism>
<keyword evidence="3" id="KW-1185">Reference proteome</keyword>
<reference evidence="2" key="1">
    <citation type="submission" date="2023-01" db="EMBL/GenBank/DDBJ databases">
        <title>Genome assembly of the deep-sea coral Lophelia pertusa.</title>
        <authorList>
            <person name="Herrera S."/>
            <person name="Cordes E."/>
        </authorList>
    </citation>
    <scope>NUCLEOTIDE SEQUENCE</scope>
    <source>
        <strain evidence="2">USNM1676648</strain>
        <tissue evidence="2">Polyp</tissue>
    </source>
</reference>
<comment type="caution">
    <text evidence="2">The sequence shown here is derived from an EMBL/GenBank/DDBJ whole genome shotgun (WGS) entry which is preliminary data.</text>
</comment>
<accession>A0A9X0CUT9</accession>
<dbReference type="AlphaFoldDB" id="A0A9X0CUT9"/>
<evidence type="ECO:0000256" key="1">
    <source>
        <dbReference type="SAM" id="Phobius"/>
    </source>
</evidence>
<sequence length="189" mass="21187">MSEESLEPLDREWQAGERSLCATLKDCVTSKRILTTLVHIFYAIPPNWPRGSNWQRVPNVSMVPSIVMAVLIWMAFGIAMCKYIITEDIWTMGQNNPPLGSVLIVIFLVLSSTVSFTAVIVYLFNPRNRFRHSSTKLIPGFQFAPMGTQEDVPEIQHSSKPASSLVSPALPVPTCGDTINQWIRSIYMS</sequence>
<evidence type="ECO:0000313" key="3">
    <source>
        <dbReference type="Proteomes" id="UP001163046"/>
    </source>
</evidence>
<keyword evidence="1" id="KW-0812">Transmembrane</keyword>
<dbReference type="Proteomes" id="UP001163046">
    <property type="component" value="Unassembled WGS sequence"/>
</dbReference>
<feature type="transmembrane region" description="Helical" evidence="1">
    <location>
        <begin position="60"/>
        <end position="85"/>
    </location>
</feature>
<dbReference type="EMBL" id="MU826388">
    <property type="protein sequence ID" value="KAJ7376842.1"/>
    <property type="molecule type" value="Genomic_DNA"/>
</dbReference>
<keyword evidence="1" id="KW-1133">Transmembrane helix</keyword>
<protein>
    <submittedName>
        <fullName evidence="2">Uncharacterized protein</fullName>
    </submittedName>
</protein>